<protein>
    <submittedName>
        <fullName evidence="1">SH3 domain-containing protein</fullName>
    </submittedName>
</protein>
<name>A0A933RUU4_RHOPL</name>
<gene>
    <name evidence="1" type="ORF">HZA66_06335</name>
</gene>
<evidence type="ECO:0000313" key="2">
    <source>
        <dbReference type="Proteomes" id="UP000782519"/>
    </source>
</evidence>
<sequence length="246" mass="24869">MANFTGPPPGAIRNKPISSELQKVLSIAAQSAGIDTVVITSGGQDTLGEGTRRTGSTRHDRGRAADLQLVVQGTALAFTDHAAPATVLAFITAAAAAGATGIGAGVDYMGARTIHVGFGTSINDHQTLTWGAGGKSINAPQWLRDAAEAGWRTPAALAETVPAEPAAPGRYAVVARSGLKLRGGPGPDFGSEKTLALGTELTVTQFEGPGGNWACVDVEGDGVLDGYVFAPFLAALASSHQPGDVA</sequence>
<comment type="caution">
    <text evidence="1">The sequence shown here is derived from an EMBL/GenBank/DDBJ whole genome shotgun (WGS) entry which is preliminary data.</text>
</comment>
<accession>A0A933RUU4</accession>
<organism evidence="1 2">
    <name type="scientific">Rhodopseudomonas palustris</name>
    <dbReference type="NCBI Taxonomy" id="1076"/>
    <lineage>
        <taxon>Bacteria</taxon>
        <taxon>Pseudomonadati</taxon>
        <taxon>Pseudomonadota</taxon>
        <taxon>Alphaproteobacteria</taxon>
        <taxon>Hyphomicrobiales</taxon>
        <taxon>Nitrobacteraceae</taxon>
        <taxon>Rhodopseudomonas</taxon>
    </lineage>
</organism>
<reference evidence="1" key="1">
    <citation type="submission" date="2020-07" db="EMBL/GenBank/DDBJ databases">
        <title>Huge and variable diversity of episymbiotic CPR bacteria and DPANN archaea in groundwater ecosystems.</title>
        <authorList>
            <person name="He C.Y."/>
            <person name="Keren R."/>
            <person name="Whittaker M."/>
            <person name="Farag I.F."/>
            <person name="Doudna J."/>
            <person name="Cate J.H.D."/>
            <person name="Banfield J.F."/>
        </authorList>
    </citation>
    <scope>NUCLEOTIDE SEQUENCE</scope>
    <source>
        <strain evidence="1">NC_groundwater_1818_Pr3_B-0.1um_66_35</strain>
    </source>
</reference>
<dbReference type="EMBL" id="JACRJB010000015">
    <property type="protein sequence ID" value="MBI5129041.1"/>
    <property type="molecule type" value="Genomic_DNA"/>
</dbReference>
<dbReference type="Proteomes" id="UP000782519">
    <property type="component" value="Unassembled WGS sequence"/>
</dbReference>
<evidence type="ECO:0000313" key="1">
    <source>
        <dbReference type="EMBL" id="MBI5129041.1"/>
    </source>
</evidence>
<dbReference type="AlphaFoldDB" id="A0A933RUU4"/>
<proteinExistence type="predicted"/>